<protein>
    <submittedName>
        <fullName evidence="2">Uncharacterized protein</fullName>
    </submittedName>
</protein>
<sequence length="399" mass="40591">MAAMLLAIGAAPAQARGYEPTGDAVEGGTAIADAPLLAPGDHLDALDGPGDNAYYRVDGADGRRIWATATLSAPDGLALPSASSYATWGVRVEILDAGGSACTAASDSSIGETSNAELPLLAWAVTDPLGTDDACASGPMFVHVERTGELGEGQSTPLELHIASQPPLKAAPGDIPAEILEGEGPAPADPPSPEPVALGTSYGAAVPLALGSHVVELDARTARYATVDVAEGQRLRWRLEVTEGDADSSTGRQVSVRQRNALRMPVALADGGVYDISATRGGIGGGGTVAPLRARHIGAEDSSIVSTWLSGTQYLQLALAPGYAEDPSAPDDTPVRAILTIEVDGQAEPTPQTAGADTGDSPLAALPWYRITTGAGALAALTAGLGLLAVRHLLRRRRG</sequence>
<gene>
    <name evidence="2" type="ORF">FM110_12090</name>
</gene>
<feature type="transmembrane region" description="Helical" evidence="1">
    <location>
        <begin position="368"/>
        <end position="390"/>
    </location>
</feature>
<keyword evidence="3" id="KW-1185">Reference proteome</keyword>
<reference evidence="2 3" key="1">
    <citation type="submission" date="2017-02" db="EMBL/GenBank/DDBJ databases">
        <authorList>
            <person name="Peterson S.W."/>
        </authorList>
    </citation>
    <scope>NUCLEOTIDE SEQUENCE [LARGE SCALE GENOMIC DNA]</scope>
    <source>
        <strain evidence="2 3">CIP104813</strain>
    </source>
</reference>
<evidence type="ECO:0000313" key="3">
    <source>
        <dbReference type="Proteomes" id="UP000195981"/>
    </source>
</evidence>
<dbReference type="Proteomes" id="UP000195981">
    <property type="component" value="Unassembled WGS sequence"/>
</dbReference>
<evidence type="ECO:0000313" key="2">
    <source>
        <dbReference type="EMBL" id="SLM95037.1"/>
    </source>
</evidence>
<organism evidence="2 3">
    <name type="scientific">Brachybacterium nesterenkovii</name>
    <dbReference type="NCBI Taxonomy" id="47847"/>
    <lineage>
        <taxon>Bacteria</taxon>
        <taxon>Bacillati</taxon>
        <taxon>Actinomycetota</taxon>
        <taxon>Actinomycetes</taxon>
        <taxon>Micrococcales</taxon>
        <taxon>Dermabacteraceae</taxon>
        <taxon>Brachybacterium</taxon>
    </lineage>
</organism>
<keyword evidence="1" id="KW-0472">Membrane</keyword>
<evidence type="ECO:0000256" key="1">
    <source>
        <dbReference type="SAM" id="Phobius"/>
    </source>
</evidence>
<accession>A0A1X6X914</accession>
<proteinExistence type="predicted"/>
<keyword evidence="1" id="KW-1133">Transmembrane helix</keyword>
<dbReference type="EMBL" id="FWFG01000107">
    <property type="protein sequence ID" value="SLM95037.1"/>
    <property type="molecule type" value="Genomic_DNA"/>
</dbReference>
<dbReference type="AlphaFoldDB" id="A0A1X6X914"/>
<keyword evidence="1" id="KW-0812">Transmembrane</keyword>
<name>A0A1X6X914_9MICO</name>